<dbReference type="GO" id="GO:0005789">
    <property type="term" value="C:endoplasmic reticulum membrane"/>
    <property type="evidence" value="ECO:0007669"/>
    <property type="project" value="UniProtKB-SubCell"/>
</dbReference>
<evidence type="ECO:0000256" key="8">
    <source>
        <dbReference type="ARBA" id="ARBA00023134"/>
    </source>
</evidence>
<keyword evidence="14" id="KW-1185">Reference proteome</keyword>
<dbReference type="InterPro" id="IPR024156">
    <property type="entry name" value="Small_GTPase_ARF"/>
</dbReference>
<reference evidence="13 15" key="1">
    <citation type="submission" date="2020-01" db="EMBL/GenBank/DDBJ databases">
        <authorList>
            <consortium name="DOE Joint Genome Institute"/>
            <person name="Haridas S."/>
            <person name="Albert R."/>
            <person name="Binder M."/>
            <person name="Bloem J."/>
            <person name="Labutti K."/>
            <person name="Salamov A."/>
            <person name="Andreopoulos B."/>
            <person name="Baker S.E."/>
            <person name="Barry K."/>
            <person name="Bills G."/>
            <person name="Bluhm B.H."/>
            <person name="Cannon C."/>
            <person name="Castanera R."/>
            <person name="Culley D.E."/>
            <person name="Daum C."/>
            <person name="Ezra D."/>
            <person name="Gonzalez J.B."/>
            <person name="Henrissat B."/>
            <person name="Kuo A."/>
            <person name="Liang C."/>
            <person name="Lipzen A."/>
            <person name="Lutzoni F."/>
            <person name="Magnuson J."/>
            <person name="Mondo S."/>
            <person name="Nolan M."/>
            <person name="Ohm R."/>
            <person name="Pangilinan J."/>
            <person name="Park H.-J."/>
            <person name="Ramirez L."/>
            <person name="Alfaro M."/>
            <person name="Sun H."/>
            <person name="Tritt A."/>
            <person name="Yoshinaga Y."/>
            <person name="Zwiers L.-H."/>
            <person name="Turgeon B.G."/>
            <person name="Goodwin S.B."/>
            <person name="Spatafora J.W."/>
            <person name="Crous P.W."/>
            <person name="Grigoriev I.V."/>
        </authorList>
    </citation>
    <scope>NUCLEOTIDE SEQUENCE</scope>
    <source>
        <strain evidence="13 15">CBS 781.70</strain>
    </source>
</reference>
<keyword evidence="5" id="KW-0547">Nucleotide-binding</keyword>
<dbReference type="SUPFAM" id="SSF52540">
    <property type="entry name" value="P-loop containing nucleoside triphosphate hydrolases"/>
    <property type="match status" value="1"/>
</dbReference>
<evidence type="ECO:0000256" key="5">
    <source>
        <dbReference type="ARBA" id="ARBA00022741"/>
    </source>
</evidence>
<dbReference type="Gene3D" id="3.40.50.300">
    <property type="entry name" value="P-loop containing nucleotide triphosphate hydrolases"/>
    <property type="match status" value="1"/>
</dbReference>
<feature type="transmembrane region" description="Helical" evidence="12">
    <location>
        <begin position="20"/>
        <end position="40"/>
    </location>
</feature>
<dbReference type="InterPro" id="IPR027417">
    <property type="entry name" value="P-loop_NTPase"/>
</dbReference>
<dbReference type="GO" id="GO:0003924">
    <property type="term" value="F:GTPase activity"/>
    <property type="evidence" value="ECO:0007669"/>
    <property type="project" value="TreeGrafter"/>
</dbReference>
<feature type="region of interest" description="Disordered" evidence="11">
    <location>
        <begin position="235"/>
        <end position="257"/>
    </location>
</feature>
<dbReference type="GO" id="GO:0043001">
    <property type="term" value="P:Golgi to plasma membrane protein transport"/>
    <property type="evidence" value="ECO:0007669"/>
    <property type="project" value="TreeGrafter"/>
</dbReference>
<feature type="region of interest" description="Disordered" evidence="11">
    <location>
        <begin position="76"/>
        <end position="105"/>
    </location>
</feature>
<reference evidence="15" key="2">
    <citation type="submission" date="2020-04" db="EMBL/GenBank/DDBJ databases">
        <authorList>
            <consortium name="NCBI Genome Project"/>
        </authorList>
    </citation>
    <scope>NUCLEOTIDE SEQUENCE</scope>
    <source>
        <strain evidence="15">CBS 781.70</strain>
    </source>
</reference>
<keyword evidence="6" id="KW-0256">Endoplasmic reticulum</keyword>
<dbReference type="AlphaFoldDB" id="A0A6G1G5F5"/>
<evidence type="ECO:0000256" key="11">
    <source>
        <dbReference type="SAM" id="MobiDB-lite"/>
    </source>
</evidence>
<sequence length="297" mass="32663">MAWSDPDGWLTRAWSPHASTIIITALIVLFVPIILHVLLYHSAPSHTLPSFLLLGPSGSGKTTLLAHFETSAFRQTHTSQSTTTSRVSLPSSTTPKSDQYRSVHDPALKSPKNVFVTDTPGHAKLRHVALESLKPIQPNAKKATPKFDGIVFVIDSTAVNPGTSALEQTAEYLHDVLLLLQKRHTRAKTSRHPPATPVLIAANKADLFTALPADMIRKGLESEIERIRQSRRKGVLTVGSTEEERDDEREEEWLGEGGDGAFEFEMMRESDVKVDVVGGSASTGDVTGWWEWIANQM</sequence>
<proteinExistence type="inferred from homology"/>
<feature type="compositionally biased region" description="Low complexity" evidence="11">
    <location>
        <begin position="76"/>
        <end position="85"/>
    </location>
</feature>
<dbReference type="GO" id="GO:0005525">
    <property type="term" value="F:GTP binding"/>
    <property type="evidence" value="ECO:0007669"/>
    <property type="project" value="UniProtKB-KW"/>
</dbReference>
<keyword evidence="10" id="KW-0675">Receptor</keyword>
<evidence type="ECO:0000256" key="7">
    <source>
        <dbReference type="ARBA" id="ARBA00022989"/>
    </source>
</evidence>
<reference evidence="15" key="3">
    <citation type="submission" date="2025-04" db="UniProtKB">
        <authorList>
            <consortium name="RefSeq"/>
        </authorList>
    </citation>
    <scope>IDENTIFICATION</scope>
    <source>
        <strain evidence="15">CBS 781.70</strain>
    </source>
</reference>
<evidence type="ECO:0000256" key="12">
    <source>
        <dbReference type="SAM" id="Phobius"/>
    </source>
</evidence>
<comment type="similarity">
    <text evidence="2">Belongs to the SRP receptor beta subunit family.</text>
</comment>
<feature type="compositionally biased region" description="Acidic residues" evidence="11">
    <location>
        <begin position="241"/>
        <end position="254"/>
    </location>
</feature>
<dbReference type="GO" id="GO:0006886">
    <property type="term" value="P:intracellular protein transport"/>
    <property type="evidence" value="ECO:0007669"/>
    <property type="project" value="TreeGrafter"/>
</dbReference>
<evidence type="ECO:0000256" key="10">
    <source>
        <dbReference type="ARBA" id="ARBA00023170"/>
    </source>
</evidence>
<keyword evidence="7 12" id="KW-1133">Transmembrane helix</keyword>
<dbReference type="GeneID" id="54415747"/>
<dbReference type="Pfam" id="PF09439">
    <property type="entry name" value="SRPRB"/>
    <property type="match status" value="1"/>
</dbReference>
<dbReference type="PANTHER" id="PTHR45909">
    <property type="entry name" value="ADP-RIBOSYLATION FACTOR-RELATED PROTEIN 1"/>
    <property type="match status" value="1"/>
</dbReference>
<keyword evidence="8" id="KW-0342">GTP-binding</keyword>
<keyword evidence="13 15" id="KW-0378">Hydrolase</keyword>
<feature type="compositionally biased region" description="Polar residues" evidence="11">
    <location>
        <begin position="86"/>
        <end position="97"/>
    </location>
</feature>
<dbReference type="InterPro" id="IPR019009">
    <property type="entry name" value="SRP_receptor_beta_su"/>
</dbReference>
<evidence type="ECO:0000313" key="13">
    <source>
        <dbReference type="EMBL" id="KAF1813325.1"/>
    </source>
</evidence>
<keyword evidence="4 12" id="KW-0812">Transmembrane</keyword>
<organism evidence="13">
    <name type="scientific">Eremomyces bilateralis CBS 781.70</name>
    <dbReference type="NCBI Taxonomy" id="1392243"/>
    <lineage>
        <taxon>Eukaryota</taxon>
        <taxon>Fungi</taxon>
        <taxon>Dikarya</taxon>
        <taxon>Ascomycota</taxon>
        <taxon>Pezizomycotina</taxon>
        <taxon>Dothideomycetes</taxon>
        <taxon>Dothideomycetes incertae sedis</taxon>
        <taxon>Eremomycetales</taxon>
        <taxon>Eremomycetaceae</taxon>
        <taxon>Eremomyces</taxon>
    </lineage>
</organism>
<accession>A0A6G1G5F5</accession>
<evidence type="ECO:0000313" key="14">
    <source>
        <dbReference type="Proteomes" id="UP000504638"/>
    </source>
</evidence>
<gene>
    <name evidence="13 15" type="ORF">P152DRAFT_314939</name>
</gene>
<dbReference type="RefSeq" id="XP_033534956.1">
    <property type="nucleotide sequence ID" value="XM_033675177.1"/>
</dbReference>
<evidence type="ECO:0000256" key="9">
    <source>
        <dbReference type="ARBA" id="ARBA00023136"/>
    </source>
</evidence>
<evidence type="ECO:0000256" key="4">
    <source>
        <dbReference type="ARBA" id="ARBA00022692"/>
    </source>
</evidence>
<dbReference type="Proteomes" id="UP000504638">
    <property type="component" value="Unplaced"/>
</dbReference>
<dbReference type="OrthoDB" id="41266at2759"/>
<dbReference type="PROSITE" id="PS51417">
    <property type="entry name" value="ARF"/>
    <property type="match status" value="1"/>
</dbReference>
<evidence type="ECO:0000313" key="15">
    <source>
        <dbReference type="RefSeq" id="XP_033534956.1"/>
    </source>
</evidence>
<dbReference type="EMBL" id="ML975155">
    <property type="protein sequence ID" value="KAF1813325.1"/>
    <property type="molecule type" value="Genomic_DNA"/>
</dbReference>
<evidence type="ECO:0000256" key="3">
    <source>
        <dbReference type="ARBA" id="ARBA00020256"/>
    </source>
</evidence>
<keyword evidence="9 12" id="KW-0472">Membrane</keyword>
<name>A0A6G1G5F5_9PEZI</name>
<evidence type="ECO:0000256" key="6">
    <source>
        <dbReference type="ARBA" id="ARBA00022824"/>
    </source>
</evidence>
<comment type="subcellular location">
    <subcellularLocation>
        <location evidence="1">Endoplasmic reticulum membrane</location>
        <topology evidence="1">Single-pass membrane protein</topology>
    </subcellularLocation>
</comment>
<dbReference type="PANTHER" id="PTHR45909:SF1">
    <property type="entry name" value="ADP-RIBOSYLATION FACTOR-RELATED PROTEIN 1"/>
    <property type="match status" value="1"/>
</dbReference>
<evidence type="ECO:0000256" key="1">
    <source>
        <dbReference type="ARBA" id="ARBA00004389"/>
    </source>
</evidence>
<dbReference type="GO" id="GO:0005794">
    <property type="term" value="C:Golgi apparatus"/>
    <property type="evidence" value="ECO:0007669"/>
    <property type="project" value="TreeGrafter"/>
</dbReference>
<protein>
    <recommendedName>
        <fullName evidence="3">Signal recognition particle receptor subunit beta</fullName>
    </recommendedName>
</protein>
<evidence type="ECO:0000256" key="2">
    <source>
        <dbReference type="ARBA" id="ARBA00005619"/>
    </source>
</evidence>
<dbReference type="GO" id="GO:0034067">
    <property type="term" value="P:protein localization to Golgi apparatus"/>
    <property type="evidence" value="ECO:0007669"/>
    <property type="project" value="TreeGrafter"/>
</dbReference>